<feature type="domain" description="Putative glycogen debranching enzyme N-terminal" evidence="1">
    <location>
        <begin position="5"/>
        <end position="184"/>
    </location>
</feature>
<dbReference type="Proteomes" id="UP000322294">
    <property type="component" value="Unassembled WGS sequence"/>
</dbReference>
<evidence type="ECO:0000259" key="1">
    <source>
        <dbReference type="Pfam" id="PF14742"/>
    </source>
</evidence>
<dbReference type="Pfam" id="PF22422">
    <property type="entry name" value="MGH1-like_GH"/>
    <property type="match status" value="1"/>
</dbReference>
<dbReference type="InterPro" id="IPR054491">
    <property type="entry name" value="MGH1-like_GH"/>
</dbReference>
<comment type="caution">
    <text evidence="3">The sequence shown here is derived from an EMBL/GenBank/DDBJ whole genome shotgun (WGS) entry which is preliminary data.</text>
</comment>
<name>A0A5S5AYI7_9FIRM</name>
<dbReference type="InterPro" id="IPR032856">
    <property type="entry name" value="GDE_N_bis"/>
</dbReference>
<reference evidence="3 4" key="1">
    <citation type="submission" date="2019-07" db="EMBL/GenBank/DDBJ databases">
        <title>Genomic Encyclopedia of Type Strains, Phase I: the one thousand microbial genomes (KMG-I) project.</title>
        <authorList>
            <person name="Kyrpides N."/>
        </authorList>
    </citation>
    <scope>NUCLEOTIDE SEQUENCE [LARGE SCALE GENOMIC DNA]</scope>
    <source>
        <strain evidence="3 4">DSM 16647</strain>
    </source>
</reference>
<protein>
    <submittedName>
        <fullName evidence="3">Glycogen debranching enzyme</fullName>
    </submittedName>
</protein>
<keyword evidence="4" id="KW-1185">Reference proteome</keyword>
<evidence type="ECO:0000313" key="3">
    <source>
        <dbReference type="EMBL" id="TYP57846.1"/>
    </source>
</evidence>
<dbReference type="Gene3D" id="1.50.10.10">
    <property type="match status" value="1"/>
</dbReference>
<dbReference type="EMBL" id="VNHO01000004">
    <property type="protein sequence ID" value="TYP57846.1"/>
    <property type="molecule type" value="Genomic_DNA"/>
</dbReference>
<gene>
    <name evidence="3" type="ORF">LZ11_00505</name>
</gene>
<dbReference type="GO" id="GO:0005975">
    <property type="term" value="P:carbohydrate metabolic process"/>
    <property type="evidence" value="ECO:0007669"/>
    <property type="project" value="InterPro"/>
</dbReference>
<dbReference type="InterPro" id="IPR008928">
    <property type="entry name" value="6-hairpin_glycosidase_sf"/>
</dbReference>
<sequence length="687" mass="77992">MYKVIKEDGVFVITSESGDIEESTLGMFYQDTRYLSKYELKINGKKPVFLSASADRNYFKEVYLADEKNEVIIARKSYVYKNTFNERIRMTNYGLRTSELFLTIELDADFKHMFEVRGFAGRRSAGKKLASIVEPRKIILRYAGSDNVLRTTVITFSRNISSLEDGRVGFKVELGPKESFDLYVCVHAGETSSENYITSDFEEDFKAICESYDLWFGCCTKVLTDSCQFNNLYRRSLADLRMLLSDFGEGPVAVAGIPWFAVPFGRDSIITGIQALLANTEIARGTLRTMAKYQGQKVDAWSDEEPGKIMHELRQGELVNTKEVPFGPYYGTLDATPLFLILLSEYYNWTGDKGFLNELFPAAEKALEWMEEYGDRDGDCFLEYIRDAESGLVNQGWKDSKDSVVFGDGRLADPPIALAEIQGYAYDAFMRMARIYGELGKEKKAAGLLKKAADLKERFHRAFWMEDKKYIAEALDREKRKVDSVTSNPGHCLWSGMLEYEKAAYVADRLLSDELFSGWGIRTMSSREAAYNPASYHNGSVWPHDNSLIALGLARYGFKEHLKKLINGMIAASKYFEYYRLPELFCGFIREDGGPVRYPVACSPQAWAAATPIALLQAMLGMRVDAAKKYVELNPALPEDIKHIEIREMLIGGEPVDFVVYRLGDDVMLEILRSKGIKIIMKERGRQ</sequence>
<organism evidence="3 4">
    <name type="scientific">Thermosediminibacter litoriperuensis</name>
    <dbReference type="NCBI Taxonomy" id="291989"/>
    <lineage>
        <taxon>Bacteria</taxon>
        <taxon>Bacillati</taxon>
        <taxon>Bacillota</taxon>
        <taxon>Clostridia</taxon>
        <taxon>Thermosediminibacterales</taxon>
        <taxon>Thermosediminibacteraceae</taxon>
        <taxon>Thermosediminibacter</taxon>
    </lineage>
</organism>
<evidence type="ECO:0000313" key="4">
    <source>
        <dbReference type="Proteomes" id="UP000322294"/>
    </source>
</evidence>
<dbReference type="InterPro" id="IPR012341">
    <property type="entry name" value="6hp_glycosidase-like_sf"/>
</dbReference>
<dbReference type="SUPFAM" id="SSF48208">
    <property type="entry name" value="Six-hairpin glycosidases"/>
    <property type="match status" value="1"/>
</dbReference>
<dbReference type="RefSeq" id="WP_170240263.1">
    <property type="nucleotide sequence ID" value="NZ_VNHO01000004.1"/>
</dbReference>
<accession>A0A5S5AYI7</accession>
<feature type="domain" description="Mannosylglycerate hydrolase MGH1-like glycoside hydrolase" evidence="2">
    <location>
        <begin position="321"/>
        <end position="573"/>
    </location>
</feature>
<dbReference type="Pfam" id="PF14742">
    <property type="entry name" value="GDE_N_bis"/>
    <property type="match status" value="1"/>
</dbReference>
<dbReference type="AlphaFoldDB" id="A0A5S5AYI7"/>
<evidence type="ECO:0000259" key="2">
    <source>
        <dbReference type="Pfam" id="PF22422"/>
    </source>
</evidence>
<proteinExistence type="predicted"/>